<evidence type="ECO:0000256" key="1">
    <source>
        <dbReference type="ARBA" id="ARBA00022690"/>
    </source>
</evidence>
<dbReference type="GO" id="GO:0004869">
    <property type="term" value="F:cysteine-type endopeptidase inhibitor activity"/>
    <property type="evidence" value="ECO:0007669"/>
    <property type="project" value="UniProtKB-KW"/>
</dbReference>
<dbReference type="Pfam" id="PF16845">
    <property type="entry name" value="SQAPI"/>
    <property type="match status" value="1"/>
</dbReference>
<evidence type="ECO:0000256" key="3">
    <source>
        <dbReference type="SAM" id="SignalP"/>
    </source>
</evidence>
<gene>
    <name evidence="5" type="ORF">OLC1_LOCUS6741</name>
</gene>
<dbReference type="PANTHER" id="PTHR47364">
    <property type="entry name" value="CYSTEINE PROTEINASE INHIBITOR 5"/>
    <property type="match status" value="1"/>
</dbReference>
<evidence type="ECO:0000256" key="2">
    <source>
        <dbReference type="ARBA" id="ARBA00022704"/>
    </source>
</evidence>
<accession>A0AAV1CJX9</accession>
<feature type="chain" id="PRO_5043482984" evidence="3">
    <location>
        <begin position="25"/>
        <end position="110"/>
    </location>
</feature>
<name>A0AAV1CJX9_OLDCO</name>
<feature type="signal peptide" evidence="3">
    <location>
        <begin position="1"/>
        <end position="24"/>
    </location>
</feature>
<proteinExistence type="predicted"/>
<organism evidence="5 6">
    <name type="scientific">Oldenlandia corymbosa var. corymbosa</name>
    <dbReference type="NCBI Taxonomy" id="529605"/>
    <lineage>
        <taxon>Eukaryota</taxon>
        <taxon>Viridiplantae</taxon>
        <taxon>Streptophyta</taxon>
        <taxon>Embryophyta</taxon>
        <taxon>Tracheophyta</taxon>
        <taxon>Spermatophyta</taxon>
        <taxon>Magnoliopsida</taxon>
        <taxon>eudicotyledons</taxon>
        <taxon>Gunneridae</taxon>
        <taxon>Pentapetalae</taxon>
        <taxon>asterids</taxon>
        <taxon>lamiids</taxon>
        <taxon>Gentianales</taxon>
        <taxon>Rubiaceae</taxon>
        <taxon>Rubioideae</taxon>
        <taxon>Spermacoceae</taxon>
        <taxon>Hedyotis-Oldenlandia complex</taxon>
        <taxon>Oldenlandia</taxon>
    </lineage>
</organism>
<keyword evidence="2" id="KW-0789">Thiol protease inhibitor</keyword>
<dbReference type="PROSITE" id="PS51257">
    <property type="entry name" value="PROKAR_LIPOPROTEIN"/>
    <property type="match status" value="1"/>
</dbReference>
<keyword evidence="1" id="KW-0646">Protease inhibitor</keyword>
<dbReference type="Gene3D" id="3.10.450.10">
    <property type="match status" value="1"/>
</dbReference>
<keyword evidence="3" id="KW-0732">Signal</keyword>
<evidence type="ECO:0000259" key="4">
    <source>
        <dbReference type="Pfam" id="PF16845"/>
    </source>
</evidence>
<keyword evidence="6" id="KW-1185">Reference proteome</keyword>
<dbReference type="PANTHER" id="PTHR47364:SF2">
    <property type="entry name" value="CYSTEINE PROTEINASE INHIBITOR 5"/>
    <property type="match status" value="1"/>
</dbReference>
<dbReference type="SUPFAM" id="SSF54403">
    <property type="entry name" value="Cystatin/monellin"/>
    <property type="match status" value="1"/>
</dbReference>
<dbReference type="InterPro" id="IPR046350">
    <property type="entry name" value="Cystatin_sf"/>
</dbReference>
<dbReference type="Proteomes" id="UP001161247">
    <property type="component" value="Chromosome 2"/>
</dbReference>
<evidence type="ECO:0000313" key="5">
    <source>
        <dbReference type="EMBL" id="CAI9095860.1"/>
    </source>
</evidence>
<sequence>MLSIKIQLIILTVLGSACLSSINADVTIVKAGRFAIRVHNKEKQDKLKFEYVKEGFAHYVFEKGTGYNVTIVAKDKKDQKSNTYRANVWKEFKVGRMKLLSFKKVKKLSS</sequence>
<dbReference type="InterPro" id="IPR000010">
    <property type="entry name" value="Cystatin_dom"/>
</dbReference>
<evidence type="ECO:0000313" key="6">
    <source>
        <dbReference type="Proteomes" id="UP001161247"/>
    </source>
</evidence>
<reference evidence="5" key="1">
    <citation type="submission" date="2023-03" db="EMBL/GenBank/DDBJ databases">
        <authorList>
            <person name="Julca I."/>
        </authorList>
    </citation>
    <scope>NUCLEOTIDE SEQUENCE</scope>
</reference>
<protein>
    <submittedName>
        <fullName evidence="5">OLC1v1031887C1</fullName>
    </submittedName>
</protein>
<dbReference type="AlphaFoldDB" id="A0AAV1CJX9"/>
<feature type="domain" description="Cystatin" evidence="4">
    <location>
        <begin position="25"/>
        <end position="105"/>
    </location>
</feature>
<dbReference type="EMBL" id="OX459119">
    <property type="protein sequence ID" value="CAI9095860.1"/>
    <property type="molecule type" value="Genomic_DNA"/>
</dbReference>